<protein>
    <submittedName>
        <fullName evidence="3">Uncharacterized protein</fullName>
    </submittedName>
</protein>
<feature type="region of interest" description="Disordered" evidence="1">
    <location>
        <begin position="1"/>
        <end position="24"/>
    </location>
</feature>
<dbReference type="EMBL" id="LGHB01000041">
    <property type="protein sequence ID" value="KUK94890.1"/>
    <property type="molecule type" value="Genomic_DNA"/>
</dbReference>
<reference evidence="5 6" key="2">
    <citation type="journal article" date="2015" name="MBio">
        <title>Genome-Resolved Metagenomic Analysis Reveals Roles for Candidate Phyla and Other Microbial Community Members in Biogeochemical Transformations in Oil Reservoirs.</title>
        <authorList>
            <person name="Hu P."/>
            <person name="Tom L."/>
            <person name="Singh A."/>
            <person name="Thomas B.C."/>
            <person name="Baker B.J."/>
            <person name="Piceno Y.M."/>
            <person name="Andersen G.L."/>
            <person name="Banfield J.F."/>
        </authorList>
    </citation>
    <scope>NUCLEOTIDE SEQUENCE [LARGE SCALE GENOMIC DNA]</scope>
    <source>
        <strain evidence="3">57_489</strain>
    </source>
</reference>
<reference evidence="4" key="1">
    <citation type="journal article" date="2015" name="MBio">
        <title>Genome-resolved metagenomic analysis reveals roles for candidate phyla and other microbial community members in biogeochemical transformations in oil reservoirs.</title>
        <authorList>
            <person name="Hu P."/>
            <person name="Tom L."/>
            <person name="Singh A."/>
            <person name="Thomas B.C."/>
            <person name="Baker B.J."/>
            <person name="Piceno Y.M."/>
            <person name="Andersen G.L."/>
            <person name="Banfield J.F."/>
        </authorList>
    </citation>
    <scope>NUCLEOTIDE SEQUENCE [LARGE SCALE GENOMIC DNA]</scope>
    <source>
        <strain evidence="4">56_747</strain>
    </source>
</reference>
<sequence length="70" mass="8165">MKQKGRREPEPLEKPSAGTDAERSKEKTAGLLFLAVLFSLVFWNSYWFLSKFLLLFVIFYVIYVVSKSRS</sequence>
<feature type="compositionally biased region" description="Basic and acidic residues" evidence="1">
    <location>
        <begin position="1"/>
        <end position="13"/>
    </location>
</feature>
<dbReference type="Proteomes" id="UP000057043">
    <property type="component" value="Unassembled WGS sequence"/>
</dbReference>
<feature type="transmembrane region" description="Helical" evidence="2">
    <location>
        <begin position="49"/>
        <end position="66"/>
    </location>
</feature>
<keyword evidence="2" id="KW-0472">Membrane</keyword>
<name>A0A117LFC0_9EURY</name>
<evidence type="ECO:0000313" key="5">
    <source>
        <dbReference type="Proteomes" id="UP000053961"/>
    </source>
</evidence>
<evidence type="ECO:0000313" key="3">
    <source>
        <dbReference type="EMBL" id="KUK44080.1"/>
    </source>
</evidence>
<organism evidence="3 6">
    <name type="scientific">Methanothrix harundinacea</name>
    <dbReference type="NCBI Taxonomy" id="301375"/>
    <lineage>
        <taxon>Archaea</taxon>
        <taxon>Methanobacteriati</taxon>
        <taxon>Methanobacteriota</taxon>
        <taxon>Stenosarchaea group</taxon>
        <taxon>Methanomicrobia</taxon>
        <taxon>Methanotrichales</taxon>
        <taxon>Methanotrichaceae</taxon>
        <taxon>Methanothrix</taxon>
    </lineage>
</organism>
<accession>A0A117LFC0</accession>
<feature type="transmembrane region" description="Helical" evidence="2">
    <location>
        <begin position="28"/>
        <end position="43"/>
    </location>
</feature>
<keyword evidence="2" id="KW-1133">Transmembrane helix</keyword>
<evidence type="ECO:0000256" key="1">
    <source>
        <dbReference type="SAM" id="MobiDB-lite"/>
    </source>
</evidence>
<comment type="caution">
    <text evidence="3">The sequence shown here is derived from an EMBL/GenBank/DDBJ whole genome shotgun (WGS) entry which is preliminary data.</text>
</comment>
<dbReference type="PATRIC" id="fig|301375.6.peg.1965"/>
<proteinExistence type="predicted"/>
<dbReference type="Proteomes" id="UP000053961">
    <property type="component" value="Unassembled WGS sequence"/>
</dbReference>
<evidence type="ECO:0000256" key="2">
    <source>
        <dbReference type="SAM" id="Phobius"/>
    </source>
</evidence>
<gene>
    <name evidence="3" type="ORF">XD72_1533</name>
    <name evidence="4" type="ORF">XE07_1995</name>
</gene>
<dbReference type="AlphaFoldDB" id="A0A117LFC0"/>
<evidence type="ECO:0000313" key="4">
    <source>
        <dbReference type="EMBL" id="KUK94890.1"/>
    </source>
</evidence>
<dbReference type="EMBL" id="LGFT01000035">
    <property type="protein sequence ID" value="KUK44080.1"/>
    <property type="molecule type" value="Genomic_DNA"/>
</dbReference>
<keyword evidence="2" id="KW-0812">Transmembrane</keyword>
<evidence type="ECO:0000313" key="6">
    <source>
        <dbReference type="Proteomes" id="UP000057043"/>
    </source>
</evidence>